<sequence>MTSSRPREIYLVDVARILLRGIKREEIQRGPVFALPGSVNAYKEFEGTITVNSEEEGGVAIDTALGITLFINVIDVSATMALVEGSGSGKIQPGESVKAIIFLKDSVAIEEGQGLRIRGTGKPIRNRD</sequence>
<evidence type="ECO:0000313" key="4">
    <source>
        <dbReference type="Proteomes" id="UP000001745"/>
    </source>
</evidence>
<dbReference type="InterPro" id="IPR009001">
    <property type="entry name" value="Transl_elong_EF1A/Init_IF2_C"/>
</dbReference>
<dbReference type="InParanoid" id="B8MSN2"/>
<keyword evidence="1" id="KW-0547">Nucleotide-binding</keyword>
<dbReference type="STRING" id="441959.B8MSN2"/>
<name>B8MSN2_TALSN</name>
<gene>
    <name evidence="3" type="ORF">TSTA_005070</name>
</gene>
<evidence type="ECO:0000256" key="1">
    <source>
        <dbReference type="ARBA" id="ARBA00022741"/>
    </source>
</evidence>
<dbReference type="VEuPathDB" id="FungiDB:TSTA_005070"/>
<reference evidence="4" key="1">
    <citation type="journal article" date="2015" name="Genome Announc.">
        <title>Genome sequence of the AIDS-associated pathogen Penicillium marneffei (ATCC18224) and its near taxonomic relative Talaromyces stipitatus (ATCC10500).</title>
        <authorList>
            <person name="Nierman W.C."/>
            <person name="Fedorova-Abrams N.D."/>
            <person name="Andrianopoulos A."/>
        </authorList>
    </citation>
    <scope>NUCLEOTIDE SEQUENCE [LARGE SCALE GENOMIC DNA]</scope>
    <source>
        <strain evidence="4">ATCC 10500 / CBS 375.48 / QM 6759 / NRRL 1006</strain>
    </source>
</reference>
<dbReference type="Gene3D" id="2.40.30.10">
    <property type="entry name" value="Translation factors"/>
    <property type="match status" value="1"/>
</dbReference>
<evidence type="ECO:0000256" key="2">
    <source>
        <dbReference type="ARBA" id="ARBA00023134"/>
    </source>
</evidence>
<keyword evidence="4" id="KW-1185">Reference proteome</keyword>
<dbReference type="AlphaFoldDB" id="B8MSN2"/>
<protein>
    <recommendedName>
        <fullName evidence="5">Translation elongation factor EFTu-like domain-containing protein</fullName>
    </recommendedName>
</protein>
<organism evidence="3 4">
    <name type="scientific">Talaromyces stipitatus (strain ATCC 10500 / CBS 375.48 / QM 6759 / NRRL 1006)</name>
    <name type="common">Penicillium stipitatum</name>
    <dbReference type="NCBI Taxonomy" id="441959"/>
    <lineage>
        <taxon>Eukaryota</taxon>
        <taxon>Fungi</taxon>
        <taxon>Dikarya</taxon>
        <taxon>Ascomycota</taxon>
        <taxon>Pezizomycotina</taxon>
        <taxon>Eurotiomycetes</taxon>
        <taxon>Eurotiomycetidae</taxon>
        <taxon>Eurotiales</taxon>
        <taxon>Trichocomaceae</taxon>
        <taxon>Talaromyces</taxon>
        <taxon>Talaromyces sect. Talaromyces</taxon>
    </lineage>
</organism>
<dbReference type="RefSeq" id="XP_002488123.1">
    <property type="nucleotide sequence ID" value="XM_002488078.1"/>
</dbReference>
<dbReference type="eggNOG" id="KOG0460">
    <property type="taxonomic scope" value="Eukaryota"/>
</dbReference>
<accession>B8MSN2</accession>
<dbReference type="GO" id="GO:0005525">
    <property type="term" value="F:GTP binding"/>
    <property type="evidence" value="ECO:0007669"/>
    <property type="project" value="UniProtKB-KW"/>
</dbReference>
<dbReference type="OMA" id="ENVEMAM"/>
<dbReference type="OrthoDB" id="2067at2759"/>
<keyword evidence="2" id="KW-0342">GTP-binding</keyword>
<proteinExistence type="predicted"/>
<evidence type="ECO:0000313" key="3">
    <source>
        <dbReference type="EMBL" id="EED12469.1"/>
    </source>
</evidence>
<dbReference type="EMBL" id="EQ962660">
    <property type="protein sequence ID" value="EED12469.1"/>
    <property type="molecule type" value="Genomic_DNA"/>
</dbReference>
<dbReference type="GeneID" id="8104491"/>
<evidence type="ECO:0008006" key="5">
    <source>
        <dbReference type="Google" id="ProtNLM"/>
    </source>
</evidence>
<dbReference type="SUPFAM" id="SSF50465">
    <property type="entry name" value="EF-Tu/eEF-1alpha/eIF2-gamma C-terminal domain"/>
    <property type="match status" value="1"/>
</dbReference>
<dbReference type="PhylomeDB" id="B8MSN2"/>
<dbReference type="HOGENOM" id="CLU_1961063_0_0_1"/>
<dbReference type="Proteomes" id="UP000001745">
    <property type="component" value="Unassembled WGS sequence"/>
</dbReference>